<reference evidence="4 5" key="1">
    <citation type="submission" date="2021-03" db="EMBL/GenBank/DDBJ databases">
        <title>Sequencing the genomes of 1000 actinobacteria strains.</title>
        <authorList>
            <person name="Klenk H.-P."/>
        </authorList>
    </citation>
    <scope>NUCLEOTIDE SEQUENCE [LARGE SCALE GENOMIC DNA]</scope>
    <source>
        <strain evidence="4 5">DSM 14564</strain>
    </source>
</reference>
<sequence length="255" mass="26845">MNTAPRPFAPLDPHSALTSSDASPADAATAPAPVGRILGVLVVRPLLILTLGLGLLAAERSLVLANALVVLVDVIALIIVGRAMRAEGRRLRDLFAPWRWVDLAWGALMLVILVVGFLVAIFLANLIVYRGSLPMPPPAPDVPLWVGLVAVLIAPLTIACAEEAVYRGYAQPRLGRRIGSLGALVVVAVVFGLQHVGFALTSGPDVAAKVLTTLLAGLVLGGLWLWMRRLVPLVLAHWGLDLLLLGLPTLLLAVG</sequence>
<keyword evidence="4" id="KW-0645">Protease</keyword>
<evidence type="ECO:0000256" key="2">
    <source>
        <dbReference type="SAM" id="Phobius"/>
    </source>
</evidence>
<protein>
    <submittedName>
        <fullName evidence="4">Membrane protease YdiL (CAAX protease family)</fullName>
    </submittedName>
</protein>
<feature type="transmembrane region" description="Helical" evidence="2">
    <location>
        <begin position="206"/>
        <end position="226"/>
    </location>
</feature>
<feature type="transmembrane region" description="Helical" evidence="2">
    <location>
        <begin position="37"/>
        <end position="57"/>
    </location>
</feature>
<keyword evidence="2" id="KW-0812">Transmembrane</keyword>
<keyword evidence="2" id="KW-1133">Transmembrane helix</keyword>
<dbReference type="Proteomes" id="UP000698222">
    <property type="component" value="Unassembled WGS sequence"/>
</dbReference>
<dbReference type="EMBL" id="JAGIOC010000001">
    <property type="protein sequence ID" value="MBP2409394.1"/>
    <property type="molecule type" value="Genomic_DNA"/>
</dbReference>
<dbReference type="PROSITE" id="PS50850">
    <property type="entry name" value="MFS"/>
    <property type="match status" value="1"/>
</dbReference>
<dbReference type="InterPro" id="IPR003675">
    <property type="entry name" value="Rce1/LyrA-like_dom"/>
</dbReference>
<evidence type="ECO:0000313" key="4">
    <source>
        <dbReference type="EMBL" id="MBP2409394.1"/>
    </source>
</evidence>
<proteinExistence type="predicted"/>
<feature type="transmembrane region" description="Helical" evidence="2">
    <location>
        <begin position="178"/>
        <end position="200"/>
    </location>
</feature>
<dbReference type="RefSeq" id="WP_209891287.1">
    <property type="nucleotide sequence ID" value="NZ_BAAAJV010000014.1"/>
</dbReference>
<gene>
    <name evidence="4" type="ORF">JOF44_002297</name>
</gene>
<dbReference type="GO" id="GO:0006508">
    <property type="term" value="P:proteolysis"/>
    <property type="evidence" value="ECO:0007669"/>
    <property type="project" value="UniProtKB-KW"/>
</dbReference>
<dbReference type="GO" id="GO:0008233">
    <property type="term" value="F:peptidase activity"/>
    <property type="evidence" value="ECO:0007669"/>
    <property type="project" value="UniProtKB-KW"/>
</dbReference>
<keyword evidence="5" id="KW-1185">Reference proteome</keyword>
<keyword evidence="2" id="KW-0472">Membrane</keyword>
<dbReference type="Pfam" id="PF02517">
    <property type="entry name" value="Rce1-like"/>
    <property type="match status" value="1"/>
</dbReference>
<evidence type="ECO:0000313" key="5">
    <source>
        <dbReference type="Proteomes" id="UP000698222"/>
    </source>
</evidence>
<feature type="transmembrane region" description="Helical" evidence="2">
    <location>
        <begin position="103"/>
        <end position="124"/>
    </location>
</feature>
<evidence type="ECO:0000259" key="3">
    <source>
        <dbReference type="PROSITE" id="PS50850"/>
    </source>
</evidence>
<comment type="caution">
    <text evidence="4">The sequence shown here is derived from an EMBL/GenBank/DDBJ whole genome shotgun (WGS) entry which is preliminary data.</text>
</comment>
<feature type="transmembrane region" description="Helical" evidence="2">
    <location>
        <begin position="233"/>
        <end position="254"/>
    </location>
</feature>
<dbReference type="InterPro" id="IPR020846">
    <property type="entry name" value="MFS_dom"/>
</dbReference>
<evidence type="ECO:0000256" key="1">
    <source>
        <dbReference type="SAM" id="MobiDB-lite"/>
    </source>
</evidence>
<name>A0ABS4YKX2_9MICO</name>
<feature type="transmembrane region" description="Helical" evidence="2">
    <location>
        <begin position="63"/>
        <end position="83"/>
    </location>
</feature>
<feature type="region of interest" description="Disordered" evidence="1">
    <location>
        <begin position="1"/>
        <end position="24"/>
    </location>
</feature>
<feature type="domain" description="Major facilitator superfamily (MFS) profile" evidence="3">
    <location>
        <begin position="109"/>
        <end position="255"/>
    </location>
</feature>
<accession>A0ABS4YKX2</accession>
<feature type="transmembrane region" description="Helical" evidence="2">
    <location>
        <begin position="144"/>
        <end position="166"/>
    </location>
</feature>
<organism evidence="4 5">
    <name type="scientific">Brachybacterium fresconis</name>
    <dbReference type="NCBI Taxonomy" id="173363"/>
    <lineage>
        <taxon>Bacteria</taxon>
        <taxon>Bacillati</taxon>
        <taxon>Actinomycetota</taxon>
        <taxon>Actinomycetes</taxon>
        <taxon>Micrococcales</taxon>
        <taxon>Dermabacteraceae</taxon>
        <taxon>Brachybacterium</taxon>
    </lineage>
</organism>
<feature type="compositionally biased region" description="Low complexity" evidence="1">
    <location>
        <begin position="15"/>
        <end position="24"/>
    </location>
</feature>
<keyword evidence="4" id="KW-0378">Hydrolase</keyword>